<dbReference type="FunFam" id="3.10.110.10:FF:000041">
    <property type="entry name" value="Ubiquitin-conjugating enzyme E2 T"/>
    <property type="match status" value="1"/>
</dbReference>
<feature type="compositionally biased region" description="Low complexity" evidence="7">
    <location>
        <begin position="280"/>
        <end position="338"/>
    </location>
</feature>
<dbReference type="SUPFAM" id="SSF54495">
    <property type="entry name" value="UBC-like"/>
    <property type="match status" value="1"/>
</dbReference>
<dbReference type="GO" id="GO:0061631">
    <property type="term" value="F:ubiquitin conjugating enzyme activity"/>
    <property type="evidence" value="ECO:0007669"/>
    <property type="project" value="UniProtKB-EC"/>
</dbReference>
<gene>
    <name evidence="9" type="ORF">SAY86_017583</name>
</gene>
<feature type="region of interest" description="Disordered" evidence="7">
    <location>
        <begin position="406"/>
        <end position="480"/>
    </location>
</feature>
<sequence length="480" mass="52797">MAQAARLSMRMQKELKLLLSDPPPGASFPLLSAEANLSSIDADIEGPEGTVYSKGIFRVKIQIPERYPFQPPNVTFATPIYHPNIDNGGRICLDILNLPPKGSWQPSLNISTVLTSIGLLLGEPNPDDGLMCEASREYKYNRQAFDQKARSMTQKYAMGGASGNTSTEICAQLNSNPNKIEDADVLNEAPDEKEEMQPVQKTFWGRSRKLTLVSSTSIIKRDDNSDTEEMHNPLSFACCSEGNLSVEGTKVEKRDDKDTNTQGRLDTKRLLIDASHHSVNKSNSEVNKSDGSNSVNNSNSEVNKSDGSYSVNNSNSKVNKSDDSYSVNNSNSEVNKSDGSGMGCEQASSTARCRKLSLGKKGPIKKMESDNKENLFPVEKLQFSRAENASTGYGIADKFCLSPSCDPQELSRNKSQRSHSGKGSRDRLMPEGADPHGTEEAKVDAVIVLDSEDSEDGERQPLHRRGVLRRKRLKNWNKNV</sequence>
<dbReference type="AlphaFoldDB" id="A0AAN7R2U8"/>
<evidence type="ECO:0000256" key="2">
    <source>
        <dbReference type="ARBA" id="ARBA00022679"/>
    </source>
</evidence>
<evidence type="ECO:0000256" key="7">
    <source>
        <dbReference type="SAM" id="MobiDB-lite"/>
    </source>
</evidence>
<reference evidence="9 10" key="1">
    <citation type="journal article" date="2023" name="Hortic Res">
        <title>Pangenome of water caltrop reveals structural variations and asymmetric subgenome divergence after allopolyploidization.</title>
        <authorList>
            <person name="Zhang X."/>
            <person name="Chen Y."/>
            <person name="Wang L."/>
            <person name="Yuan Y."/>
            <person name="Fang M."/>
            <person name="Shi L."/>
            <person name="Lu R."/>
            <person name="Comes H.P."/>
            <person name="Ma Y."/>
            <person name="Chen Y."/>
            <person name="Huang G."/>
            <person name="Zhou Y."/>
            <person name="Zheng Z."/>
            <person name="Qiu Y."/>
        </authorList>
    </citation>
    <scope>NUCLEOTIDE SEQUENCE [LARGE SCALE GENOMIC DNA]</scope>
    <source>
        <strain evidence="9">F231</strain>
    </source>
</reference>
<evidence type="ECO:0000256" key="3">
    <source>
        <dbReference type="ARBA" id="ARBA00022741"/>
    </source>
</evidence>
<keyword evidence="5" id="KW-0067">ATP-binding</keyword>
<keyword evidence="4" id="KW-0833">Ubl conjugation pathway</keyword>
<comment type="caution">
    <text evidence="9">The sequence shown here is derived from an EMBL/GenBank/DDBJ whole genome shotgun (WGS) entry which is preliminary data.</text>
</comment>
<dbReference type="Gene3D" id="3.10.110.10">
    <property type="entry name" value="Ubiquitin Conjugating Enzyme"/>
    <property type="match status" value="1"/>
</dbReference>
<dbReference type="SMART" id="SM00212">
    <property type="entry name" value="UBCc"/>
    <property type="match status" value="1"/>
</dbReference>
<feature type="compositionally biased region" description="Basic and acidic residues" evidence="7">
    <location>
        <begin position="249"/>
        <end position="276"/>
    </location>
</feature>
<evidence type="ECO:0000256" key="5">
    <source>
        <dbReference type="ARBA" id="ARBA00022840"/>
    </source>
</evidence>
<feature type="compositionally biased region" description="Basic residues" evidence="7">
    <location>
        <begin position="462"/>
        <end position="480"/>
    </location>
</feature>
<proteinExistence type="predicted"/>
<feature type="compositionally biased region" description="Basic and acidic residues" evidence="7">
    <location>
        <begin position="423"/>
        <end position="443"/>
    </location>
</feature>
<feature type="region of interest" description="Disordered" evidence="7">
    <location>
        <begin position="248"/>
        <end position="353"/>
    </location>
</feature>
<dbReference type="InterPro" id="IPR000608">
    <property type="entry name" value="UBC"/>
</dbReference>
<dbReference type="CDD" id="cd23805">
    <property type="entry name" value="UBCc_UBE2T"/>
    <property type="match status" value="1"/>
</dbReference>
<dbReference type="PROSITE" id="PS50127">
    <property type="entry name" value="UBC_2"/>
    <property type="match status" value="1"/>
</dbReference>
<accession>A0AAN7R2U8</accession>
<keyword evidence="3" id="KW-0547">Nucleotide-binding</keyword>
<dbReference type="InterPro" id="IPR023313">
    <property type="entry name" value="UBQ-conjugating_AS"/>
</dbReference>
<dbReference type="Proteomes" id="UP001346149">
    <property type="component" value="Unassembled WGS sequence"/>
</dbReference>
<dbReference type="EMBL" id="JAXQNO010000010">
    <property type="protein sequence ID" value="KAK4790279.1"/>
    <property type="molecule type" value="Genomic_DNA"/>
</dbReference>
<evidence type="ECO:0000259" key="8">
    <source>
        <dbReference type="PROSITE" id="PS50127"/>
    </source>
</evidence>
<name>A0AAN7R2U8_TRANT</name>
<keyword evidence="10" id="KW-1185">Reference proteome</keyword>
<dbReference type="InterPro" id="IPR016135">
    <property type="entry name" value="UBQ-conjugating_enzyme/RWD"/>
</dbReference>
<feature type="active site" description="Glycyl thioester intermediate" evidence="6">
    <location>
        <position position="92"/>
    </location>
</feature>
<evidence type="ECO:0000256" key="4">
    <source>
        <dbReference type="ARBA" id="ARBA00022786"/>
    </source>
</evidence>
<dbReference type="PROSITE" id="PS00183">
    <property type="entry name" value="UBC_1"/>
    <property type="match status" value="1"/>
</dbReference>
<evidence type="ECO:0000313" key="10">
    <source>
        <dbReference type="Proteomes" id="UP001346149"/>
    </source>
</evidence>
<dbReference type="PANTHER" id="PTHR24068">
    <property type="entry name" value="UBIQUITIN-CONJUGATING ENZYME E2"/>
    <property type="match status" value="1"/>
</dbReference>
<evidence type="ECO:0000313" key="9">
    <source>
        <dbReference type="EMBL" id="KAK4790279.1"/>
    </source>
</evidence>
<dbReference type="GO" id="GO:0005524">
    <property type="term" value="F:ATP binding"/>
    <property type="evidence" value="ECO:0007669"/>
    <property type="project" value="UniProtKB-KW"/>
</dbReference>
<protein>
    <recommendedName>
        <fullName evidence="1">E2 ubiquitin-conjugating enzyme</fullName>
        <ecNumber evidence="1">2.3.2.23</ecNumber>
    </recommendedName>
</protein>
<evidence type="ECO:0000256" key="6">
    <source>
        <dbReference type="PROSITE-ProRule" id="PRU10133"/>
    </source>
</evidence>
<feature type="domain" description="UBC core" evidence="8">
    <location>
        <begin position="6"/>
        <end position="158"/>
    </location>
</feature>
<organism evidence="9 10">
    <name type="scientific">Trapa natans</name>
    <name type="common">Water chestnut</name>
    <dbReference type="NCBI Taxonomy" id="22666"/>
    <lineage>
        <taxon>Eukaryota</taxon>
        <taxon>Viridiplantae</taxon>
        <taxon>Streptophyta</taxon>
        <taxon>Embryophyta</taxon>
        <taxon>Tracheophyta</taxon>
        <taxon>Spermatophyta</taxon>
        <taxon>Magnoliopsida</taxon>
        <taxon>eudicotyledons</taxon>
        <taxon>Gunneridae</taxon>
        <taxon>Pentapetalae</taxon>
        <taxon>rosids</taxon>
        <taxon>malvids</taxon>
        <taxon>Myrtales</taxon>
        <taxon>Lythraceae</taxon>
        <taxon>Trapa</taxon>
    </lineage>
</organism>
<dbReference type="EC" id="2.3.2.23" evidence="1"/>
<evidence type="ECO:0000256" key="1">
    <source>
        <dbReference type="ARBA" id="ARBA00012486"/>
    </source>
</evidence>
<keyword evidence="2" id="KW-0808">Transferase</keyword>
<dbReference type="Pfam" id="PF00179">
    <property type="entry name" value="UQ_con"/>
    <property type="match status" value="1"/>
</dbReference>